<protein>
    <submittedName>
        <fullName evidence="2">Uncharacterized protein</fullName>
    </submittedName>
</protein>
<sequence length="147" mass="16434">MCACPSDSLSSSSWQASFPNAVRNLRGALQLVTNTSVVCHQQAPKKLTTEAVYMIFVLLAFVILTLIGSSIDIYEYLRRAPTRKKLSGGLQKKTSTISNDEKKLSETTGRFPYYFDVEWYDPFYDLECGCRLSGICPCSVKQEVPLS</sequence>
<evidence type="ECO:0000256" key="1">
    <source>
        <dbReference type="SAM" id="Phobius"/>
    </source>
</evidence>
<keyword evidence="1" id="KW-1133">Transmembrane helix</keyword>
<dbReference type="AlphaFoldDB" id="A0A4Y2KGG5"/>
<reference evidence="2 3" key="1">
    <citation type="journal article" date="2019" name="Sci. Rep.">
        <title>Orb-weaving spider Araneus ventricosus genome elucidates the spidroin gene catalogue.</title>
        <authorList>
            <person name="Kono N."/>
            <person name="Nakamura H."/>
            <person name="Ohtoshi R."/>
            <person name="Moran D.A.P."/>
            <person name="Shinohara A."/>
            <person name="Yoshida Y."/>
            <person name="Fujiwara M."/>
            <person name="Mori M."/>
            <person name="Tomita M."/>
            <person name="Arakawa K."/>
        </authorList>
    </citation>
    <scope>NUCLEOTIDE SEQUENCE [LARGE SCALE GENOMIC DNA]</scope>
</reference>
<name>A0A4Y2KGG5_ARAVE</name>
<keyword evidence="1" id="KW-0812">Transmembrane</keyword>
<dbReference type="EMBL" id="BGPR01004572">
    <property type="protein sequence ID" value="GBN01010.1"/>
    <property type="molecule type" value="Genomic_DNA"/>
</dbReference>
<evidence type="ECO:0000313" key="3">
    <source>
        <dbReference type="Proteomes" id="UP000499080"/>
    </source>
</evidence>
<dbReference type="Proteomes" id="UP000499080">
    <property type="component" value="Unassembled WGS sequence"/>
</dbReference>
<evidence type="ECO:0000313" key="2">
    <source>
        <dbReference type="EMBL" id="GBN01010.1"/>
    </source>
</evidence>
<feature type="transmembrane region" description="Helical" evidence="1">
    <location>
        <begin position="51"/>
        <end position="77"/>
    </location>
</feature>
<organism evidence="2 3">
    <name type="scientific">Araneus ventricosus</name>
    <name type="common">Orbweaver spider</name>
    <name type="synonym">Epeira ventricosa</name>
    <dbReference type="NCBI Taxonomy" id="182803"/>
    <lineage>
        <taxon>Eukaryota</taxon>
        <taxon>Metazoa</taxon>
        <taxon>Ecdysozoa</taxon>
        <taxon>Arthropoda</taxon>
        <taxon>Chelicerata</taxon>
        <taxon>Arachnida</taxon>
        <taxon>Araneae</taxon>
        <taxon>Araneomorphae</taxon>
        <taxon>Entelegynae</taxon>
        <taxon>Araneoidea</taxon>
        <taxon>Araneidae</taxon>
        <taxon>Araneus</taxon>
    </lineage>
</organism>
<accession>A0A4Y2KGG5</accession>
<proteinExistence type="predicted"/>
<gene>
    <name evidence="2" type="ORF">AVEN_260950_1</name>
</gene>
<keyword evidence="1" id="KW-0472">Membrane</keyword>
<keyword evidence="3" id="KW-1185">Reference proteome</keyword>
<comment type="caution">
    <text evidence="2">The sequence shown here is derived from an EMBL/GenBank/DDBJ whole genome shotgun (WGS) entry which is preliminary data.</text>
</comment>